<dbReference type="EC" id="5.6.2.3" evidence="1"/>
<evidence type="ECO:0000256" key="2">
    <source>
        <dbReference type="SAM" id="MobiDB-lite"/>
    </source>
</evidence>
<dbReference type="Proteomes" id="UP000812287">
    <property type="component" value="Unassembled WGS sequence"/>
</dbReference>
<dbReference type="EMBL" id="MU250538">
    <property type="protein sequence ID" value="KAG7444887.1"/>
    <property type="molecule type" value="Genomic_DNA"/>
</dbReference>
<dbReference type="AlphaFoldDB" id="A0A9P7VQE5"/>
<evidence type="ECO:0000313" key="4">
    <source>
        <dbReference type="EMBL" id="KAG7444887.1"/>
    </source>
</evidence>
<keyword evidence="1" id="KW-0234">DNA repair</keyword>
<comment type="similarity">
    <text evidence="1">Belongs to the helicase family.</text>
</comment>
<dbReference type="GO" id="GO:0006281">
    <property type="term" value="P:DNA repair"/>
    <property type="evidence" value="ECO:0007669"/>
    <property type="project" value="UniProtKB-KW"/>
</dbReference>
<keyword evidence="5" id="KW-1185">Reference proteome</keyword>
<keyword evidence="1" id="KW-0067">ATP-binding</keyword>
<dbReference type="PANTHER" id="PTHR47642">
    <property type="entry name" value="ATP-DEPENDENT DNA HELICASE"/>
    <property type="match status" value="1"/>
</dbReference>
<dbReference type="GO" id="GO:0043139">
    <property type="term" value="F:5'-3' DNA helicase activity"/>
    <property type="evidence" value="ECO:0007669"/>
    <property type="project" value="UniProtKB-EC"/>
</dbReference>
<protein>
    <recommendedName>
        <fullName evidence="1">ATP-dependent DNA helicase</fullName>
        <ecNumber evidence="1">5.6.2.3</ecNumber>
    </recommendedName>
</protein>
<keyword evidence="1" id="KW-0547">Nucleotide-binding</keyword>
<feature type="domain" description="DNA helicase Pif1-like DEAD-box helicase" evidence="3">
    <location>
        <begin position="81"/>
        <end position="140"/>
    </location>
</feature>
<organism evidence="4 5">
    <name type="scientific">Guyanagaster necrorhizus</name>
    <dbReference type="NCBI Taxonomy" id="856835"/>
    <lineage>
        <taxon>Eukaryota</taxon>
        <taxon>Fungi</taxon>
        <taxon>Dikarya</taxon>
        <taxon>Basidiomycota</taxon>
        <taxon>Agaricomycotina</taxon>
        <taxon>Agaricomycetes</taxon>
        <taxon>Agaricomycetidae</taxon>
        <taxon>Agaricales</taxon>
        <taxon>Marasmiineae</taxon>
        <taxon>Physalacriaceae</taxon>
        <taxon>Guyanagaster</taxon>
    </lineage>
</organism>
<dbReference type="InterPro" id="IPR051055">
    <property type="entry name" value="PIF1_helicase"/>
</dbReference>
<dbReference type="SUPFAM" id="SSF52540">
    <property type="entry name" value="P-loop containing nucleoside triphosphate hydrolases"/>
    <property type="match status" value="1"/>
</dbReference>
<dbReference type="InterPro" id="IPR027417">
    <property type="entry name" value="P-loop_NTPase"/>
</dbReference>
<comment type="caution">
    <text evidence="4">The sequence shown here is derived from an EMBL/GenBank/DDBJ whole genome shotgun (WGS) entry which is preliminary data.</text>
</comment>
<gene>
    <name evidence="4" type="ORF">BT62DRAFT_898790</name>
</gene>
<accession>A0A9P7VQE5</accession>
<dbReference type="PANTHER" id="PTHR47642:SF5">
    <property type="entry name" value="ATP-DEPENDENT DNA HELICASE"/>
    <property type="match status" value="1"/>
</dbReference>
<dbReference type="GeneID" id="66105643"/>
<dbReference type="OrthoDB" id="432234at2759"/>
<dbReference type="InterPro" id="IPR010285">
    <property type="entry name" value="DNA_helicase_pif1-like_DEAD"/>
</dbReference>
<evidence type="ECO:0000256" key="1">
    <source>
        <dbReference type="RuleBase" id="RU363044"/>
    </source>
</evidence>
<keyword evidence="1" id="KW-0233">DNA recombination</keyword>
<dbReference type="GO" id="GO:0005524">
    <property type="term" value="F:ATP binding"/>
    <property type="evidence" value="ECO:0007669"/>
    <property type="project" value="UniProtKB-KW"/>
</dbReference>
<dbReference type="Gene3D" id="3.40.50.300">
    <property type="entry name" value="P-loop containing nucleotide triphosphate hydrolases"/>
    <property type="match status" value="1"/>
</dbReference>
<proteinExistence type="inferred from homology"/>
<dbReference type="GO" id="GO:0000723">
    <property type="term" value="P:telomere maintenance"/>
    <property type="evidence" value="ECO:0007669"/>
    <property type="project" value="InterPro"/>
</dbReference>
<keyword evidence="1" id="KW-0347">Helicase</keyword>
<dbReference type="Pfam" id="PF05970">
    <property type="entry name" value="PIF1"/>
    <property type="match status" value="1"/>
</dbReference>
<sequence length="182" mass="20742">MPSKEPLASSKSWNKRPSKPSAADLNSAPPKKARKLPDSWSEAPESKVQRSSSATKHTGIKEAYILSLSKEKKRTVVSVVLSQEQMRILKLVEDGESVFYTGSAGTGKSVLLREIIKTLKKKWPKSSDAIAITASTGKVAKCIDSMLLTPPYRYRGLQYRRRYDPFLLWYRSWYRFRRRTSQ</sequence>
<keyword evidence="1" id="KW-0378">Hydrolase</keyword>
<name>A0A9P7VQE5_9AGAR</name>
<comment type="cofactor">
    <cofactor evidence="1">
        <name>Mg(2+)</name>
        <dbReference type="ChEBI" id="CHEBI:18420"/>
    </cofactor>
</comment>
<evidence type="ECO:0000313" key="5">
    <source>
        <dbReference type="Proteomes" id="UP000812287"/>
    </source>
</evidence>
<evidence type="ECO:0000259" key="3">
    <source>
        <dbReference type="Pfam" id="PF05970"/>
    </source>
</evidence>
<dbReference type="GO" id="GO:0006310">
    <property type="term" value="P:DNA recombination"/>
    <property type="evidence" value="ECO:0007669"/>
    <property type="project" value="UniProtKB-KW"/>
</dbReference>
<dbReference type="RefSeq" id="XP_043038387.1">
    <property type="nucleotide sequence ID" value="XM_043183346.1"/>
</dbReference>
<reference evidence="4" key="1">
    <citation type="submission" date="2020-11" db="EMBL/GenBank/DDBJ databases">
        <title>Adaptations for nitrogen fixation in a non-lichenized fungal sporocarp promotes dispersal by wood-feeding termites.</title>
        <authorList>
            <consortium name="DOE Joint Genome Institute"/>
            <person name="Koch R.A."/>
            <person name="Yoon G."/>
            <person name="Arayal U."/>
            <person name="Lail K."/>
            <person name="Amirebrahimi M."/>
            <person name="Labutti K."/>
            <person name="Lipzen A."/>
            <person name="Riley R."/>
            <person name="Barry K."/>
            <person name="Henrissat B."/>
            <person name="Grigoriev I.V."/>
            <person name="Herr J.R."/>
            <person name="Aime M.C."/>
        </authorList>
    </citation>
    <scope>NUCLEOTIDE SEQUENCE</scope>
    <source>
        <strain evidence="4">MCA 3950</strain>
    </source>
</reference>
<feature type="region of interest" description="Disordered" evidence="2">
    <location>
        <begin position="1"/>
        <end position="55"/>
    </location>
</feature>
<comment type="catalytic activity">
    <reaction evidence="1">
        <text>ATP + H2O = ADP + phosphate + H(+)</text>
        <dbReference type="Rhea" id="RHEA:13065"/>
        <dbReference type="ChEBI" id="CHEBI:15377"/>
        <dbReference type="ChEBI" id="CHEBI:15378"/>
        <dbReference type="ChEBI" id="CHEBI:30616"/>
        <dbReference type="ChEBI" id="CHEBI:43474"/>
        <dbReference type="ChEBI" id="CHEBI:456216"/>
        <dbReference type="EC" id="5.6.2.3"/>
    </reaction>
</comment>
<keyword evidence="1" id="KW-0227">DNA damage</keyword>
<dbReference type="GO" id="GO:0016787">
    <property type="term" value="F:hydrolase activity"/>
    <property type="evidence" value="ECO:0007669"/>
    <property type="project" value="UniProtKB-KW"/>
</dbReference>